<reference evidence="1 2" key="1">
    <citation type="submission" date="2019-05" db="EMBL/GenBank/DDBJ databases">
        <title>Another draft genome of Portunus trituberculatus and its Hox gene families provides insights of decapod evolution.</title>
        <authorList>
            <person name="Jeong J.-H."/>
            <person name="Song I."/>
            <person name="Kim S."/>
            <person name="Choi T."/>
            <person name="Kim D."/>
            <person name="Ryu S."/>
            <person name="Kim W."/>
        </authorList>
    </citation>
    <scope>NUCLEOTIDE SEQUENCE [LARGE SCALE GENOMIC DNA]</scope>
    <source>
        <tissue evidence="1">Muscle</tissue>
    </source>
</reference>
<protein>
    <submittedName>
        <fullName evidence="1">Uncharacterized protein</fullName>
    </submittedName>
</protein>
<proteinExistence type="predicted"/>
<dbReference type="InterPro" id="IPR017850">
    <property type="entry name" value="Alkaline_phosphatase_core_sf"/>
</dbReference>
<dbReference type="AlphaFoldDB" id="A0A5B7IRS9"/>
<comment type="caution">
    <text evidence="1">The sequence shown here is derived from an EMBL/GenBank/DDBJ whole genome shotgun (WGS) entry which is preliminary data.</text>
</comment>
<organism evidence="1 2">
    <name type="scientific">Portunus trituberculatus</name>
    <name type="common">Swimming crab</name>
    <name type="synonym">Neptunus trituberculatus</name>
    <dbReference type="NCBI Taxonomy" id="210409"/>
    <lineage>
        <taxon>Eukaryota</taxon>
        <taxon>Metazoa</taxon>
        <taxon>Ecdysozoa</taxon>
        <taxon>Arthropoda</taxon>
        <taxon>Crustacea</taxon>
        <taxon>Multicrustacea</taxon>
        <taxon>Malacostraca</taxon>
        <taxon>Eumalacostraca</taxon>
        <taxon>Eucarida</taxon>
        <taxon>Decapoda</taxon>
        <taxon>Pleocyemata</taxon>
        <taxon>Brachyura</taxon>
        <taxon>Eubrachyura</taxon>
        <taxon>Portunoidea</taxon>
        <taxon>Portunidae</taxon>
        <taxon>Portuninae</taxon>
        <taxon>Portunus</taxon>
    </lineage>
</organism>
<evidence type="ECO:0000313" key="1">
    <source>
        <dbReference type="EMBL" id="MPC84326.1"/>
    </source>
</evidence>
<gene>
    <name evidence="1" type="ORF">E2C01_079063</name>
</gene>
<name>A0A5B7IRS9_PORTR</name>
<dbReference type="Gene3D" id="3.30.1120.10">
    <property type="match status" value="1"/>
</dbReference>
<sequence length="56" mass="6490">MELAEEDVLTLVSDREEELDGISITDVLTKNAHPPSRTLIHHCDRNIHALRFIYVY</sequence>
<dbReference type="Proteomes" id="UP000324222">
    <property type="component" value="Unassembled WGS sequence"/>
</dbReference>
<dbReference type="Gene3D" id="3.40.720.10">
    <property type="entry name" value="Alkaline Phosphatase, subunit A"/>
    <property type="match status" value="1"/>
</dbReference>
<accession>A0A5B7IRS9</accession>
<dbReference type="OrthoDB" id="103349at2759"/>
<evidence type="ECO:0000313" key="2">
    <source>
        <dbReference type="Proteomes" id="UP000324222"/>
    </source>
</evidence>
<keyword evidence="2" id="KW-1185">Reference proteome</keyword>
<dbReference type="EMBL" id="VSRR010065171">
    <property type="protein sequence ID" value="MPC84326.1"/>
    <property type="molecule type" value="Genomic_DNA"/>
</dbReference>